<organism evidence="1">
    <name type="scientific">Octopus bimaculoides</name>
    <name type="common">California two-spotted octopus</name>
    <dbReference type="NCBI Taxonomy" id="37653"/>
    <lineage>
        <taxon>Eukaryota</taxon>
        <taxon>Metazoa</taxon>
        <taxon>Spiralia</taxon>
        <taxon>Lophotrochozoa</taxon>
        <taxon>Mollusca</taxon>
        <taxon>Cephalopoda</taxon>
        <taxon>Coleoidea</taxon>
        <taxon>Octopodiformes</taxon>
        <taxon>Octopoda</taxon>
        <taxon>Incirrata</taxon>
        <taxon>Octopodidae</taxon>
        <taxon>Octopus</taxon>
    </lineage>
</organism>
<sequence>MRLVLVGLTHASMKLVLNDADDSGEEEDILSYIHPLCPPPRTHPVCLPVPPPTSTNFSSQLLSSPCCCKLYHCVFFTDLSNPLLRWSTSWPGVRKFW</sequence>
<accession>A0A0L8G0V6</accession>
<name>A0A0L8G0V6_OCTBM</name>
<dbReference type="EMBL" id="KQ424659">
    <property type="protein sequence ID" value="KOF70646.1"/>
    <property type="molecule type" value="Genomic_DNA"/>
</dbReference>
<proteinExistence type="predicted"/>
<protein>
    <submittedName>
        <fullName evidence="1">Uncharacterized protein</fullName>
    </submittedName>
</protein>
<gene>
    <name evidence="1" type="ORF">OCBIM_22002438mg</name>
</gene>
<dbReference type="AlphaFoldDB" id="A0A0L8G0V6"/>
<evidence type="ECO:0000313" key="1">
    <source>
        <dbReference type="EMBL" id="KOF70646.1"/>
    </source>
</evidence>
<reference evidence="1" key="1">
    <citation type="submission" date="2015-07" db="EMBL/GenBank/DDBJ databases">
        <title>MeaNS - Measles Nucleotide Surveillance Program.</title>
        <authorList>
            <person name="Tran T."/>
            <person name="Druce J."/>
        </authorList>
    </citation>
    <scope>NUCLEOTIDE SEQUENCE</scope>
    <source>
        <strain evidence="1">UCB-OBI-ISO-001</strain>
        <tissue evidence="1">Gonad</tissue>
    </source>
</reference>